<reference evidence="3 4" key="1">
    <citation type="journal article" date="2024" name="bioRxiv">
        <title>A reference genome for Trichogramma kaykai: A tiny desert-dwelling parasitoid wasp with competing sex-ratio distorters.</title>
        <authorList>
            <person name="Culotta J."/>
            <person name="Lindsey A.R."/>
        </authorList>
    </citation>
    <scope>NUCLEOTIDE SEQUENCE [LARGE SCALE GENOMIC DNA]</scope>
    <source>
        <strain evidence="3 4">KSX58</strain>
    </source>
</reference>
<gene>
    <name evidence="3" type="ORF">TKK_009742</name>
</gene>
<dbReference type="GO" id="GO:0008270">
    <property type="term" value="F:zinc ion binding"/>
    <property type="evidence" value="ECO:0007669"/>
    <property type="project" value="UniProtKB-KW"/>
</dbReference>
<evidence type="ECO:0000313" key="4">
    <source>
        <dbReference type="Proteomes" id="UP001627154"/>
    </source>
</evidence>
<dbReference type="Gene3D" id="3.30.160.60">
    <property type="entry name" value="Classic Zinc Finger"/>
    <property type="match status" value="1"/>
</dbReference>
<organism evidence="3 4">
    <name type="scientific">Trichogramma kaykai</name>
    <dbReference type="NCBI Taxonomy" id="54128"/>
    <lineage>
        <taxon>Eukaryota</taxon>
        <taxon>Metazoa</taxon>
        <taxon>Ecdysozoa</taxon>
        <taxon>Arthropoda</taxon>
        <taxon>Hexapoda</taxon>
        <taxon>Insecta</taxon>
        <taxon>Pterygota</taxon>
        <taxon>Neoptera</taxon>
        <taxon>Endopterygota</taxon>
        <taxon>Hymenoptera</taxon>
        <taxon>Apocrita</taxon>
        <taxon>Proctotrupomorpha</taxon>
        <taxon>Chalcidoidea</taxon>
        <taxon>Trichogrammatidae</taxon>
        <taxon>Trichogramma</taxon>
    </lineage>
</organism>
<name>A0ABD2WUZ6_9HYME</name>
<evidence type="ECO:0000259" key="2">
    <source>
        <dbReference type="PROSITE" id="PS50157"/>
    </source>
</evidence>
<keyword evidence="1" id="KW-0479">Metal-binding</keyword>
<dbReference type="InterPro" id="IPR013087">
    <property type="entry name" value="Znf_C2H2_type"/>
</dbReference>
<dbReference type="Pfam" id="PF00096">
    <property type="entry name" value="zf-C2H2"/>
    <property type="match status" value="1"/>
</dbReference>
<dbReference type="SMART" id="SM00355">
    <property type="entry name" value="ZnF_C2H2"/>
    <property type="match status" value="2"/>
</dbReference>
<comment type="caution">
    <text evidence="3">The sequence shown here is derived from an EMBL/GenBank/DDBJ whole genome shotgun (WGS) entry which is preliminary data.</text>
</comment>
<evidence type="ECO:0000313" key="3">
    <source>
        <dbReference type="EMBL" id="KAL3396327.1"/>
    </source>
</evidence>
<dbReference type="AlphaFoldDB" id="A0ABD2WUZ6"/>
<dbReference type="SUPFAM" id="SSF57667">
    <property type="entry name" value="beta-beta-alpha zinc fingers"/>
    <property type="match status" value="1"/>
</dbReference>
<dbReference type="PROSITE" id="PS50157">
    <property type="entry name" value="ZINC_FINGER_C2H2_2"/>
    <property type="match status" value="1"/>
</dbReference>
<sequence>MKPKKKNNQKQKHSQKCSSTKILFIRLFAERYQRYVNSPGSSNVCSNCGKSYKHKHHLKRHRDFECGVEPKFSCLYCPHKTRYKDSLTKHILARHERDWHLQQIQQQQYYTNVPEDFEPSMLLRLDMDEFPAKN</sequence>
<feature type="domain" description="C2H2-type" evidence="2">
    <location>
        <begin position="43"/>
        <end position="70"/>
    </location>
</feature>
<keyword evidence="1" id="KW-0863">Zinc-finger</keyword>
<keyword evidence="1" id="KW-0862">Zinc</keyword>
<accession>A0ABD2WUZ6</accession>
<dbReference type="EMBL" id="JBJJXI010000072">
    <property type="protein sequence ID" value="KAL3396327.1"/>
    <property type="molecule type" value="Genomic_DNA"/>
</dbReference>
<proteinExistence type="predicted"/>
<keyword evidence="4" id="KW-1185">Reference proteome</keyword>
<dbReference type="Proteomes" id="UP001627154">
    <property type="component" value="Unassembled WGS sequence"/>
</dbReference>
<dbReference type="InterPro" id="IPR036236">
    <property type="entry name" value="Znf_C2H2_sf"/>
</dbReference>
<evidence type="ECO:0000256" key="1">
    <source>
        <dbReference type="PROSITE-ProRule" id="PRU00042"/>
    </source>
</evidence>
<protein>
    <recommendedName>
        <fullName evidence="2">C2H2-type domain-containing protein</fullName>
    </recommendedName>
</protein>